<evidence type="ECO:0000313" key="5">
    <source>
        <dbReference type="Proteomes" id="UP000629870"/>
    </source>
</evidence>
<reference evidence="3 4" key="1">
    <citation type="submission" date="2019-06" db="EMBL/GenBank/DDBJ databases">
        <title>Genome sequence of Deinococcus radiopugnans ATCC 19172.</title>
        <authorList>
            <person name="Maclea K.S."/>
            <person name="Maynard C.R."/>
        </authorList>
    </citation>
    <scope>NUCLEOTIDE SEQUENCE [LARGE SCALE GENOMIC DNA]</scope>
    <source>
        <strain evidence="3 4">ATCC 19172</strain>
    </source>
</reference>
<name>A0A5C4Y7S5_9DEIO</name>
<reference evidence="2 5" key="2">
    <citation type="submission" date="2020-08" db="EMBL/GenBank/DDBJ databases">
        <title>Genomic Encyclopedia of Type Strains, Phase IV (KMG-IV): sequencing the most valuable type-strain genomes for metagenomic binning, comparative biology and taxonomic classification.</title>
        <authorList>
            <person name="Goeker M."/>
        </authorList>
    </citation>
    <scope>NUCLEOTIDE SEQUENCE [LARGE SCALE GENOMIC DNA]</scope>
    <source>
        <strain evidence="2 5">DSM 12027</strain>
    </source>
</reference>
<dbReference type="RefSeq" id="WP_139401567.1">
    <property type="nucleotide sequence ID" value="NZ_JACHEW010000009.1"/>
</dbReference>
<keyword evidence="5" id="KW-1185">Reference proteome</keyword>
<dbReference type="EMBL" id="VDMO01000005">
    <property type="protein sequence ID" value="TNM71907.1"/>
    <property type="molecule type" value="Genomic_DNA"/>
</dbReference>
<evidence type="ECO:0000313" key="4">
    <source>
        <dbReference type="Proteomes" id="UP000313988"/>
    </source>
</evidence>
<dbReference type="Proteomes" id="UP000313988">
    <property type="component" value="Unassembled WGS sequence"/>
</dbReference>
<gene>
    <name evidence="3" type="ORF">FHR04_05940</name>
    <name evidence="2" type="ORF">HNQ04_002059</name>
</gene>
<sequence length="108" mass="12550">MTWPYRLIVRGVQIERQREAAAQLARLRLSAVADSTDLGREFVDPDNPGGQADTSKPHHTLRPYLQTEQALERVAEPWRHSEDALIRRRIREEDADFARFEQAMRLQA</sequence>
<protein>
    <submittedName>
        <fullName evidence="3">Uncharacterized protein</fullName>
    </submittedName>
</protein>
<dbReference type="Proteomes" id="UP000629870">
    <property type="component" value="Unassembled WGS sequence"/>
</dbReference>
<organism evidence="3 4">
    <name type="scientific">Deinococcus radiopugnans ATCC 19172</name>
    <dbReference type="NCBI Taxonomy" id="585398"/>
    <lineage>
        <taxon>Bacteria</taxon>
        <taxon>Thermotogati</taxon>
        <taxon>Deinococcota</taxon>
        <taxon>Deinococci</taxon>
        <taxon>Deinococcales</taxon>
        <taxon>Deinococcaceae</taxon>
        <taxon>Deinococcus</taxon>
    </lineage>
</organism>
<evidence type="ECO:0000256" key="1">
    <source>
        <dbReference type="SAM" id="MobiDB-lite"/>
    </source>
</evidence>
<evidence type="ECO:0000313" key="3">
    <source>
        <dbReference type="EMBL" id="TNM71907.1"/>
    </source>
</evidence>
<dbReference type="EMBL" id="JACHEW010000009">
    <property type="protein sequence ID" value="MBB6016804.1"/>
    <property type="molecule type" value="Genomic_DNA"/>
</dbReference>
<feature type="region of interest" description="Disordered" evidence="1">
    <location>
        <begin position="39"/>
        <end position="62"/>
    </location>
</feature>
<evidence type="ECO:0000313" key="2">
    <source>
        <dbReference type="EMBL" id="MBB6016804.1"/>
    </source>
</evidence>
<proteinExistence type="predicted"/>
<accession>A0A5C4Y7S5</accession>
<comment type="caution">
    <text evidence="3">The sequence shown here is derived from an EMBL/GenBank/DDBJ whole genome shotgun (WGS) entry which is preliminary data.</text>
</comment>
<dbReference type="AlphaFoldDB" id="A0A5C4Y7S5"/>